<sequence>MGEPDRQAVASQRAALTFIGAAQRRAAGDDRTDADRELEAAWRNWAAAGRQGAPPRLDAFGVSASTAVRAALGPELAEAARRDPTTARRYGILPPG</sequence>
<evidence type="ECO:0000313" key="1">
    <source>
        <dbReference type="EMBL" id="PZG09806.1"/>
    </source>
</evidence>
<proteinExistence type="predicted"/>
<name>A0A2W2DCU5_9ACTN</name>
<protein>
    <submittedName>
        <fullName evidence="1">Uncharacterized protein</fullName>
    </submittedName>
</protein>
<comment type="caution">
    <text evidence="1">The sequence shown here is derived from an EMBL/GenBank/DDBJ whole genome shotgun (WGS) entry which is preliminary data.</text>
</comment>
<evidence type="ECO:0000313" key="2">
    <source>
        <dbReference type="Proteomes" id="UP000249304"/>
    </source>
</evidence>
<reference evidence="1 2" key="1">
    <citation type="submission" date="2018-01" db="EMBL/GenBank/DDBJ databases">
        <title>Draft genome sequence of Nonomuraea sp. KC333.</title>
        <authorList>
            <person name="Sahin N."/>
            <person name="Saygin H."/>
            <person name="Ay H."/>
        </authorList>
    </citation>
    <scope>NUCLEOTIDE SEQUENCE [LARGE SCALE GENOMIC DNA]</scope>
    <source>
        <strain evidence="1 2">KC333</strain>
    </source>
</reference>
<dbReference type="AlphaFoldDB" id="A0A2W2DCU5"/>
<dbReference type="RefSeq" id="WP_111183650.1">
    <property type="nucleotide sequence ID" value="NZ_POUD01000238.1"/>
</dbReference>
<accession>A0A2W2DCU5</accession>
<dbReference type="Proteomes" id="UP000249304">
    <property type="component" value="Unassembled WGS sequence"/>
</dbReference>
<gene>
    <name evidence="1" type="ORF">C1J01_37095</name>
</gene>
<organism evidence="1 2">
    <name type="scientific">Nonomuraea aridisoli</name>
    <dbReference type="NCBI Taxonomy" id="2070368"/>
    <lineage>
        <taxon>Bacteria</taxon>
        <taxon>Bacillati</taxon>
        <taxon>Actinomycetota</taxon>
        <taxon>Actinomycetes</taxon>
        <taxon>Streptosporangiales</taxon>
        <taxon>Streptosporangiaceae</taxon>
        <taxon>Nonomuraea</taxon>
    </lineage>
</organism>
<keyword evidence="2" id="KW-1185">Reference proteome</keyword>
<dbReference type="EMBL" id="POUD01000238">
    <property type="protein sequence ID" value="PZG09806.1"/>
    <property type="molecule type" value="Genomic_DNA"/>
</dbReference>